<dbReference type="GO" id="GO:0003677">
    <property type="term" value="F:DNA binding"/>
    <property type="evidence" value="ECO:0007669"/>
    <property type="project" value="UniProtKB-KW"/>
</dbReference>
<dbReference type="EMBL" id="OCNJ01000004">
    <property type="protein sequence ID" value="SOD95647.1"/>
    <property type="molecule type" value="Genomic_DNA"/>
</dbReference>
<gene>
    <name evidence="5" type="ORF">SAMN05421508_104412</name>
</gene>
<reference evidence="5 6" key="1">
    <citation type="submission" date="2017-09" db="EMBL/GenBank/DDBJ databases">
        <authorList>
            <person name="Ehlers B."/>
            <person name="Leendertz F.H."/>
        </authorList>
    </citation>
    <scope>NUCLEOTIDE SEQUENCE [LARGE SCALE GENOMIC DNA]</scope>
    <source>
        <strain evidence="5 6">USBA 140</strain>
    </source>
</reference>
<protein>
    <submittedName>
        <fullName evidence="5">DNA-binding transcriptional regulator, GntR family</fullName>
    </submittedName>
</protein>
<dbReference type="InterPro" id="IPR008920">
    <property type="entry name" value="TF_FadR/GntR_C"/>
</dbReference>
<evidence type="ECO:0000313" key="6">
    <source>
        <dbReference type="Proteomes" id="UP000219621"/>
    </source>
</evidence>
<dbReference type="Proteomes" id="UP000219621">
    <property type="component" value="Unassembled WGS sequence"/>
</dbReference>
<evidence type="ECO:0000256" key="2">
    <source>
        <dbReference type="ARBA" id="ARBA00023125"/>
    </source>
</evidence>
<dbReference type="SUPFAM" id="SSF48008">
    <property type="entry name" value="GntR ligand-binding domain-like"/>
    <property type="match status" value="1"/>
</dbReference>
<accession>A0A286GJD7</accession>
<dbReference type="Pfam" id="PF00392">
    <property type="entry name" value="GntR"/>
    <property type="match status" value="1"/>
</dbReference>
<evidence type="ECO:0000256" key="3">
    <source>
        <dbReference type="ARBA" id="ARBA00023163"/>
    </source>
</evidence>
<dbReference type="InterPro" id="IPR036390">
    <property type="entry name" value="WH_DNA-bd_sf"/>
</dbReference>
<dbReference type="SMART" id="SM00345">
    <property type="entry name" value="HTH_GNTR"/>
    <property type="match status" value="1"/>
</dbReference>
<keyword evidence="2 5" id="KW-0238">DNA-binding</keyword>
<dbReference type="InterPro" id="IPR036388">
    <property type="entry name" value="WH-like_DNA-bd_sf"/>
</dbReference>
<proteinExistence type="predicted"/>
<dbReference type="PANTHER" id="PTHR43537">
    <property type="entry name" value="TRANSCRIPTIONAL REGULATOR, GNTR FAMILY"/>
    <property type="match status" value="1"/>
</dbReference>
<keyword evidence="1" id="KW-0805">Transcription regulation</keyword>
<dbReference type="SUPFAM" id="SSF46785">
    <property type="entry name" value="Winged helix' DNA-binding domain"/>
    <property type="match status" value="1"/>
</dbReference>
<dbReference type="Gene3D" id="1.20.120.530">
    <property type="entry name" value="GntR ligand-binding domain-like"/>
    <property type="match status" value="1"/>
</dbReference>
<feature type="domain" description="HTH gntR-type" evidence="4">
    <location>
        <begin position="11"/>
        <end position="78"/>
    </location>
</feature>
<dbReference type="Pfam" id="PF07729">
    <property type="entry name" value="FCD"/>
    <property type="match status" value="1"/>
</dbReference>
<keyword evidence="3" id="KW-0804">Transcription</keyword>
<dbReference type="PANTHER" id="PTHR43537:SF5">
    <property type="entry name" value="UXU OPERON TRANSCRIPTIONAL REGULATOR"/>
    <property type="match status" value="1"/>
</dbReference>
<dbReference type="Gene3D" id="1.10.10.10">
    <property type="entry name" value="Winged helix-like DNA-binding domain superfamily/Winged helix DNA-binding domain"/>
    <property type="match status" value="1"/>
</dbReference>
<evidence type="ECO:0000256" key="1">
    <source>
        <dbReference type="ARBA" id="ARBA00023015"/>
    </source>
</evidence>
<organism evidence="5 6">
    <name type="scientific">Caenispirillum bisanense</name>
    <dbReference type="NCBI Taxonomy" id="414052"/>
    <lineage>
        <taxon>Bacteria</taxon>
        <taxon>Pseudomonadati</taxon>
        <taxon>Pseudomonadota</taxon>
        <taxon>Alphaproteobacteria</taxon>
        <taxon>Rhodospirillales</taxon>
        <taxon>Novispirillaceae</taxon>
        <taxon>Caenispirillum</taxon>
    </lineage>
</organism>
<dbReference type="CDD" id="cd07377">
    <property type="entry name" value="WHTH_GntR"/>
    <property type="match status" value="1"/>
</dbReference>
<evidence type="ECO:0000259" key="4">
    <source>
        <dbReference type="PROSITE" id="PS50949"/>
    </source>
</evidence>
<name>A0A286GJD7_9PROT</name>
<dbReference type="PRINTS" id="PR00035">
    <property type="entry name" value="HTHGNTR"/>
</dbReference>
<sequence length="241" mass="25800">MHNDETIARSPTLTQSVAERISAAILDGRFEPGERLVETKLSTMFGVSRAPVREALKILETSGLVRIVVGRGTFVVRLEREALGRVVVAHGLLMGFVARLACIHGTARDLAALARAQRHVERAADLGKVEDLRQHEDVFLAALFDACDDSVLRHTALGMRDQILVHRRDHGGGMAACARRAQTTAGCLAALTAGDPDSAEARVRALTIRAGFALIDQPLPPAVDIYLAGESVPLPAQPVPA</sequence>
<dbReference type="RefSeq" id="WP_097279349.1">
    <property type="nucleotide sequence ID" value="NZ_OCNJ01000004.1"/>
</dbReference>
<dbReference type="GO" id="GO:0003700">
    <property type="term" value="F:DNA-binding transcription factor activity"/>
    <property type="evidence" value="ECO:0007669"/>
    <property type="project" value="InterPro"/>
</dbReference>
<dbReference type="PROSITE" id="PS50949">
    <property type="entry name" value="HTH_GNTR"/>
    <property type="match status" value="1"/>
</dbReference>
<dbReference type="OrthoDB" id="9812290at2"/>
<dbReference type="InterPro" id="IPR011711">
    <property type="entry name" value="GntR_C"/>
</dbReference>
<dbReference type="AlphaFoldDB" id="A0A286GJD7"/>
<evidence type="ECO:0000313" key="5">
    <source>
        <dbReference type="EMBL" id="SOD95647.1"/>
    </source>
</evidence>
<dbReference type="InterPro" id="IPR000524">
    <property type="entry name" value="Tscrpt_reg_HTH_GntR"/>
</dbReference>
<keyword evidence="6" id="KW-1185">Reference proteome</keyword>